<evidence type="ECO:0000259" key="1">
    <source>
        <dbReference type="Pfam" id="PF04545"/>
    </source>
</evidence>
<dbReference type="PANTHER" id="PTHR30603">
    <property type="entry name" value="RNA POLYMERASE SIGMA FACTOR RPO"/>
    <property type="match status" value="1"/>
</dbReference>
<accession>A0A6J5LKM7</accession>
<dbReference type="SUPFAM" id="SSF88659">
    <property type="entry name" value="Sigma3 and sigma4 domains of RNA polymerase sigma factors"/>
    <property type="match status" value="1"/>
</dbReference>
<dbReference type="InterPro" id="IPR036388">
    <property type="entry name" value="WH-like_DNA-bd_sf"/>
</dbReference>
<organism evidence="3">
    <name type="scientific">uncultured Caudovirales phage</name>
    <dbReference type="NCBI Taxonomy" id="2100421"/>
    <lineage>
        <taxon>Viruses</taxon>
        <taxon>Duplodnaviria</taxon>
        <taxon>Heunggongvirae</taxon>
        <taxon>Uroviricota</taxon>
        <taxon>Caudoviricetes</taxon>
        <taxon>Peduoviridae</taxon>
        <taxon>Maltschvirus</taxon>
        <taxon>Maltschvirus maltsch</taxon>
    </lineage>
</organism>
<dbReference type="InterPro" id="IPR050239">
    <property type="entry name" value="Sigma-70_RNA_pol_init_factors"/>
</dbReference>
<dbReference type="GO" id="GO:0003700">
    <property type="term" value="F:DNA-binding transcription factor activity"/>
    <property type="evidence" value="ECO:0007669"/>
    <property type="project" value="InterPro"/>
</dbReference>
<reference evidence="3" key="1">
    <citation type="submission" date="2020-04" db="EMBL/GenBank/DDBJ databases">
        <authorList>
            <person name="Chiriac C."/>
            <person name="Salcher M."/>
            <person name="Ghai R."/>
            <person name="Kavagutti S V."/>
        </authorList>
    </citation>
    <scope>NUCLEOTIDE SEQUENCE</scope>
</reference>
<name>A0A6J5LKM7_9CAUD</name>
<dbReference type="InterPro" id="IPR013324">
    <property type="entry name" value="RNA_pol_sigma_r3/r4-like"/>
</dbReference>
<dbReference type="GO" id="GO:0006352">
    <property type="term" value="P:DNA-templated transcription initiation"/>
    <property type="evidence" value="ECO:0007669"/>
    <property type="project" value="InterPro"/>
</dbReference>
<dbReference type="InterPro" id="IPR000943">
    <property type="entry name" value="RNA_pol_sigma70"/>
</dbReference>
<dbReference type="InterPro" id="IPR007630">
    <property type="entry name" value="RNA_pol_sigma70_r4"/>
</dbReference>
<dbReference type="EMBL" id="LR796249">
    <property type="protein sequence ID" value="CAB4131541.1"/>
    <property type="molecule type" value="Genomic_DNA"/>
</dbReference>
<dbReference type="EMBL" id="LR796294">
    <property type="protein sequence ID" value="CAB4134755.1"/>
    <property type="molecule type" value="Genomic_DNA"/>
</dbReference>
<protein>
    <submittedName>
        <fullName evidence="3">Sigma70_r4 domain containing protein</fullName>
    </submittedName>
</protein>
<evidence type="ECO:0000313" key="2">
    <source>
        <dbReference type="EMBL" id="CAB4131541.1"/>
    </source>
</evidence>
<dbReference type="Gene3D" id="1.10.10.10">
    <property type="entry name" value="Winged helix-like DNA-binding domain superfamily/Winged helix DNA-binding domain"/>
    <property type="match status" value="1"/>
</dbReference>
<proteinExistence type="predicted"/>
<gene>
    <name evidence="2" type="ORF">UFOVP127_144</name>
    <name evidence="3" type="ORF">UFOVP276_7</name>
</gene>
<dbReference type="PANTHER" id="PTHR30603:SF47">
    <property type="entry name" value="RNA POLYMERASE SIGMA FACTOR SIGD, CHLOROPLASTIC"/>
    <property type="match status" value="1"/>
</dbReference>
<sequence length="94" mass="11115">MEDCAVPAELQLSEHTISMSLGPNVIVEQSDIQYKVFRVLDKADPKYQDILKRRFGLVGYHEHTYKEIGLMYDISRERVRQAIERTLSFLRKHY</sequence>
<feature type="domain" description="RNA polymerase sigma-70 region 4" evidence="1">
    <location>
        <begin position="40"/>
        <end position="92"/>
    </location>
</feature>
<dbReference type="PRINTS" id="PR00046">
    <property type="entry name" value="SIGMA70FCT"/>
</dbReference>
<dbReference type="CDD" id="cd06171">
    <property type="entry name" value="Sigma70_r4"/>
    <property type="match status" value="1"/>
</dbReference>
<dbReference type="Pfam" id="PF04545">
    <property type="entry name" value="Sigma70_r4"/>
    <property type="match status" value="1"/>
</dbReference>
<evidence type="ECO:0000313" key="3">
    <source>
        <dbReference type="EMBL" id="CAB4134755.1"/>
    </source>
</evidence>